<keyword evidence="5" id="KW-0653">Protein transport</keyword>
<gene>
    <name evidence="9" type="ORF">COW36_05215</name>
</gene>
<dbReference type="PANTHER" id="PTHR34982:SF1">
    <property type="entry name" value="FLAGELLAR ASSEMBLY PROTEIN FLIH"/>
    <property type="match status" value="1"/>
</dbReference>
<evidence type="ECO:0000256" key="1">
    <source>
        <dbReference type="ARBA" id="ARBA00003041"/>
    </source>
</evidence>
<dbReference type="InterPro" id="IPR051472">
    <property type="entry name" value="T3SS_Stator/FliH"/>
</dbReference>
<accession>A0A2M7G9A8</accession>
<keyword evidence="6" id="KW-1006">Bacterial flagellum protein export</keyword>
<keyword evidence="3" id="KW-0813">Transport</keyword>
<feature type="coiled-coil region" evidence="7">
    <location>
        <begin position="42"/>
        <end position="95"/>
    </location>
</feature>
<protein>
    <recommendedName>
        <fullName evidence="8">Flagellar assembly protein FliH/Type III secretion system HrpE domain-containing protein</fullName>
    </recommendedName>
</protein>
<evidence type="ECO:0000256" key="3">
    <source>
        <dbReference type="ARBA" id="ARBA00022448"/>
    </source>
</evidence>
<dbReference type="PANTHER" id="PTHR34982">
    <property type="entry name" value="YOP PROTEINS TRANSLOCATION PROTEIN L"/>
    <property type="match status" value="1"/>
</dbReference>
<evidence type="ECO:0000256" key="2">
    <source>
        <dbReference type="ARBA" id="ARBA00006602"/>
    </source>
</evidence>
<sequence>MSSDSFFHPRILKNVQLESERCIVPSSENSETLIANAGMAAALKAEAILKQANAQAEKTLEEARQEAAALLQQARQDASALLQEADTKLRHIEAQAYQEGLARGEETGQAKLLEALQAFQSVLLAAQNERQRLLLGTEAETVHLILDIVRKILKIEPIINEQVIVRVVRAALQRLGQSVNTHIHVNPADLELLHFSLSQLQDLALEIVLEPDEKIAPGGCLIRSKAGTIDATIDSQLETVVRSFLAVAEG</sequence>
<dbReference type="GO" id="GO:0044781">
    <property type="term" value="P:bacterial-type flagellum organization"/>
    <property type="evidence" value="ECO:0007669"/>
    <property type="project" value="UniProtKB-KW"/>
</dbReference>
<reference evidence="9 10" key="1">
    <citation type="submission" date="2017-09" db="EMBL/GenBank/DDBJ databases">
        <title>Depth-based differentiation of microbial function through sediment-hosted aquifers and enrichment of novel symbionts in the deep terrestrial subsurface.</title>
        <authorList>
            <person name="Probst A.J."/>
            <person name="Ladd B."/>
            <person name="Jarett J.K."/>
            <person name="Geller-Mcgrath D.E."/>
            <person name="Sieber C.M."/>
            <person name="Emerson J.B."/>
            <person name="Anantharaman K."/>
            <person name="Thomas B.C."/>
            <person name="Malmstrom R."/>
            <person name="Stieglmeier M."/>
            <person name="Klingl A."/>
            <person name="Woyke T."/>
            <person name="Ryan C.M."/>
            <person name="Banfield J.F."/>
        </authorList>
    </citation>
    <scope>NUCLEOTIDE SEQUENCE [LARGE SCALE GENOMIC DNA]</scope>
    <source>
        <strain evidence="9">CG17_big_fil_post_rev_8_21_14_2_50_48_46</strain>
    </source>
</reference>
<comment type="similarity">
    <text evidence="2">Belongs to the FliH family.</text>
</comment>
<keyword evidence="7" id="KW-0175">Coiled coil</keyword>
<dbReference type="GO" id="GO:0005829">
    <property type="term" value="C:cytosol"/>
    <property type="evidence" value="ECO:0007669"/>
    <property type="project" value="TreeGrafter"/>
</dbReference>
<dbReference type="Pfam" id="PF02108">
    <property type="entry name" value="FliH"/>
    <property type="match status" value="1"/>
</dbReference>
<dbReference type="Proteomes" id="UP000231019">
    <property type="component" value="Unassembled WGS sequence"/>
</dbReference>
<dbReference type="GO" id="GO:0015031">
    <property type="term" value="P:protein transport"/>
    <property type="evidence" value="ECO:0007669"/>
    <property type="project" value="UniProtKB-KW"/>
</dbReference>
<evidence type="ECO:0000313" key="9">
    <source>
        <dbReference type="EMBL" id="PIW18696.1"/>
    </source>
</evidence>
<proteinExistence type="inferred from homology"/>
<organism evidence="9 10">
    <name type="scientific">bacterium (Candidatus Blackallbacteria) CG17_big_fil_post_rev_8_21_14_2_50_48_46</name>
    <dbReference type="NCBI Taxonomy" id="2014261"/>
    <lineage>
        <taxon>Bacteria</taxon>
        <taxon>Candidatus Blackallbacteria</taxon>
    </lineage>
</organism>
<comment type="function">
    <text evidence="1">Needed for flagellar regrowth and assembly.</text>
</comment>
<comment type="caution">
    <text evidence="9">The sequence shown here is derived from an EMBL/GenBank/DDBJ whole genome shotgun (WGS) entry which is preliminary data.</text>
</comment>
<evidence type="ECO:0000256" key="5">
    <source>
        <dbReference type="ARBA" id="ARBA00022927"/>
    </source>
</evidence>
<dbReference type="InterPro" id="IPR018035">
    <property type="entry name" value="Flagellar_FliH/T3SS_HrpE"/>
</dbReference>
<feature type="domain" description="Flagellar assembly protein FliH/Type III secretion system HrpE" evidence="8">
    <location>
        <begin position="116"/>
        <end position="240"/>
    </location>
</feature>
<evidence type="ECO:0000256" key="7">
    <source>
        <dbReference type="SAM" id="Coils"/>
    </source>
</evidence>
<keyword evidence="4" id="KW-1005">Bacterial flagellum biogenesis</keyword>
<evidence type="ECO:0000256" key="6">
    <source>
        <dbReference type="ARBA" id="ARBA00023225"/>
    </source>
</evidence>
<dbReference type="SUPFAM" id="SSF160527">
    <property type="entry name" value="V-type ATPase subunit E-like"/>
    <property type="match status" value="1"/>
</dbReference>
<name>A0A2M7G9A8_9BACT</name>
<evidence type="ECO:0000313" key="10">
    <source>
        <dbReference type="Proteomes" id="UP000231019"/>
    </source>
</evidence>
<dbReference type="EMBL" id="PFFQ01000012">
    <property type="protein sequence ID" value="PIW18696.1"/>
    <property type="molecule type" value="Genomic_DNA"/>
</dbReference>
<dbReference type="AlphaFoldDB" id="A0A2M7G9A8"/>
<evidence type="ECO:0000256" key="4">
    <source>
        <dbReference type="ARBA" id="ARBA00022795"/>
    </source>
</evidence>
<evidence type="ECO:0000259" key="8">
    <source>
        <dbReference type="Pfam" id="PF02108"/>
    </source>
</evidence>